<comment type="caution">
    <text evidence="1">The sequence shown here is derived from an EMBL/GenBank/DDBJ whole genome shotgun (WGS) entry which is preliminary data.</text>
</comment>
<organism evidence="1 2">
    <name type="scientific">Adhaeribacter rhizoryzae</name>
    <dbReference type="NCBI Taxonomy" id="2607907"/>
    <lineage>
        <taxon>Bacteria</taxon>
        <taxon>Pseudomonadati</taxon>
        <taxon>Bacteroidota</taxon>
        <taxon>Cytophagia</taxon>
        <taxon>Cytophagales</taxon>
        <taxon>Hymenobacteraceae</taxon>
        <taxon>Adhaeribacter</taxon>
    </lineage>
</organism>
<keyword evidence="2" id="KW-1185">Reference proteome</keyword>
<accession>A0A5M6DGW0</accession>
<sequence>MKDFEAVKANLLSELDMAIRQNPEDKIIITLRNIIRKINSPSALDGGLTRIVVDSLDFKLKVGERIVTFENSFLIKPMY</sequence>
<proteinExistence type="predicted"/>
<gene>
    <name evidence="1" type="ORF">F0145_09910</name>
</gene>
<dbReference type="EMBL" id="VWSF01000006">
    <property type="protein sequence ID" value="KAA5546653.1"/>
    <property type="molecule type" value="Genomic_DNA"/>
</dbReference>
<evidence type="ECO:0000313" key="1">
    <source>
        <dbReference type="EMBL" id="KAA5546653.1"/>
    </source>
</evidence>
<protein>
    <submittedName>
        <fullName evidence="1">Uncharacterized protein</fullName>
    </submittedName>
</protein>
<dbReference type="Proteomes" id="UP000323426">
    <property type="component" value="Unassembled WGS sequence"/>
</dbReference>
<name>A0A5M6DGW0_9BACT</name>
<dbReference type="AlphaFoldDB" id="A0A5M6DGW0"/>
<evidence type="ECO:0000313" key="2">
    <source>
        <dbReference type="Proteomes" id="UP000323426"/>
    </source>
</evidence>
<reference evidence="1 2" key="1">
    <citation type="submission" date="2019-09" db="EMBL/GenBank/DDBJ databases">
        <title>Genome sequence and assembly of Adhaeribacter sp.</title>
        <authorList>
            <person name="Chhetri G."/>
        </authorList>
    </citation>
    <scope>NUCLEOTIDE SEQUENCE [LARGE SCALE GENOMIC DNA]</scope>
    <source>
        <strain evidence="1 2">DK36</strain>
    </source>
</reference>
<dbReference type="RefSeq" id="WP_150088257.1">
    <property type="nucleotide sequence ID" value="NZ_VWSF01000006.1"/>
</dbReference>